<keyword evidence="2" id="KW-0732">Signal</keyword>
<protein>
    <recommendedName>
        <fullName evidence="5">TMF family protein</fullName>
    </recommendedName>
</protein>
<keyword evidence="1" id="KW-0175">Coiled coil</keyword>
<feature type="signal peptide" evidence="2">
    <location>
        <begin position="1"/>
        <end position="24"/>
    </location>
</feature>
<evidence type="ECO:0000313" key="3">
    <source>
        <dbReference type="EMBL" id="MFD2572329.1"/>
    </source>
</evidence>
<accession>A0ABW5M6M2</accession>
<evidence type="ECO:0000313" key="4">
    <source>
        <dbReference type="Proteomes" id="UP001597469"/>
    </source>
</evidence>
<name>A0ABW5M6M2_9BACT</name>
<dbReference type="EMBL" id="JBHULN010000010">
    <property type="protein sequence ID" value="MFD2572329.1"/>
    <property type="molecule type" value="Genomic_DNA"/>
</dbReference>
<evidence type="ECO:0008006" key="5">
    <source>
        <dbReference type="Google" id="ProtNLM"/>
    </source>
</evidence>
<organism evidence="3 4">
    <name type="scientific">Spirosoma soli</name>
    <dbReference type="NCBI Taxonomy" id="1770529"/>
    <lineage>
        <taxon>Bacteria</taxon>
        <taxon>Pseudomonadati</taxon>
        <taxon>Bacteroidota</taxon>
        <taxon>Cytophagia</taxon>
        <taxon>Cytophagales</taxon>
        <taxon>Cytophagaceae</taxon>
        <taxon>Spirosoma</taxon>
    </lineage>
</organism>
<evidence type="ECO:0000256" key="1">
    <source>
        <dbReference type="SAM" id="Coils"/>
    </source>
</evidence>
<reference evidence="4" key="1">
    <citation type="journal article" date="2019" name="Int. J. Syst. Evol. Microbiol.">
        <title>The Global Catalogue of Microorganisms (GCM) 10K type strain sequencing project: providing services to taxonomists for standard genome sequencing and annotation.</title>
        <authorList>
            <consortium name="The Broad Institute Genomics Platform"/>
            <consortium name="The Broad Institute Genome Sequencing Center for Infectious Disease"/>
            <person name="Wu L."/>
            <person name="Ma J."/>
        </authorList>
    </citation>
    <scope>NUCLEOTIDE SEQUENCE [LARGE SCALE GENOMIC DNA]</scope>
    <source>
        <strain evidence="4">KCTC 42805</strain>
    </source>
</reference>
<sequence length="473" mass="49345">MTRLYIPYLSFLLVLALSTTLTLGQNANYIASEPNSTTPGSANTFVGPAAGLNTQTGAENTFVGANAGRNLTSGGNNTVVGSFAGIGMQTASANTFVGYGAGALNRTGNRNAFIGAGAGRLNDEGYNNIFIGYEAGRFNRQGRRNVYAGFLAGFNGDTDDNVFVGDSSGYNNKASANLFIGSKAGLSNQTGVQNTFLGYHSGYNAISDSNTFVGYQSGYATTTGRGNTFFGAASGRGNTTGNHNTFVGNGAGPSGSNSDDNVYIGHNTGRHDSGSRNTILGTGADVLAQNLTNATAIGAGAGVAVSNALVLGHNANVGIGTSAPTTRLEVNSGISHESGLRLTQLLSESPVALVTADKVLTVDATGRVILTQAGRYSVRSVTDWSDNVFTPGYRLAPLKEVERYITAHQHLPGIPSAEEVVKEGVDVGKMEAKLLQKVEELTLYSIELEKVNKQQQADINDLKQLVKQLLEKK</sequence>
<feature type="coiled-coil region" evidence="1">
    <location>
        <begin position="445"/>
        <end position="472"/>
    </location>
</feature>
<comment type="caution">
    <text evidence="3">The sequence shown here is derived from an EMBL/GenBank/DDBJ whole genome shotgun (WGS) entry which is preliminary data.</text>
</comment>
<keyword evidence="4" id="KW-1185">Reference proteome</keyword>
<evidence type="ECO:0000256" key="2">
    <source>
        <dbReference type="SAM" id="SignalP"/>
    </source>
</evidence>
<feature type="chain" id="PRO_5046991535" description="TMF family protein" evidence="2">
    <location>
        <begin position="25"/>
        <end position="473"/>
    </location>
</feature>
<gene>
    <name evidence="3" type="ORF">ACFSUS_16935</name>
</gene>
<dbReference type="RefSeq" id="WP_381524611.1">
    <property type="nucleotide sequence ID" value="NZ_JBHULN010000010.1"/>
</dbReference>
<dbReference type="Proteomes" id="UP001597469">
    <property type="component" value="Unassembled WGS sequence"/>
</dbReference>
<proteinExistence type="predicted"/>